<dbReference type="AlphaFoldDB" id="A0A5B8VC61"/>
<dbReference type="OrthoDB" id="648842at2"/>
<gene>
    <name evidence="7" type="ORF">FRZ67_17545</name>
</gene>
<reference evidence="7 8" key="1">
    <citation type="journal article" date="2016" name="Int. J. Syst. Evol. Microbiol.">
        <title>Panacibacter ginsenosidivorans gen. nov., sp. nov., with ginsenoside converting activity isolated from soil of a ginseng field.</title>
        <authorList>
            <person name="Siddiqi M.Z."/>
            <person name="Muhammad Shafi S."/>
            <person name="Choi K.D."/>
            <person name="Im W.T."/>
        </authorList>
    </citation>
    <scope>NUCLEOTIDE SEQUENCE [LARGE SCALE GENOMIC DNA]</scope>
    <source>
        <strain evidence="7 8">Gsoil1550</strain>
    </source>
</reference>
<dbReference type="Pfam" id="PF07291">
    <property type="entry name" value="MauE"/>
    <property type="match status" value="1"/>
</dbReference>
<evidence type="ECO:0000256" key="4">
    <source>
        <dbReference type="ARBA" id="ARBA00023136"/>
    </source>
</evidence>
<dbReference type="Proteomes" id="UP000321533">
    <property type="component" value="Chromosome"/>
</dbReference>
<feature type="transmembrane region" description="Helical" evidence="5">
    <location>
        <begin position="117"/>
        <end position="136"/>
    </location>
</feature>
<accession>A0A5B8VC61</accession>
<evidence type="ECO:0000313" key="7">
    <source>
        <dbReference type="EMBL" id="QEC69024.1"/>
    </source>
</evidence>
<feature type="transmembrane region" description="Helical" evidence="5">
    <location>
        <begin position="77"/>
        <end position="97"/>
    </location>
</feature>
<organism evidence="7 8">
    <name type="scientific">Panacibacter ginsenosidivorans</name>
    <dbReference type="NCBI Taxonomy" id="1813871"/>
    <lineage>
        <taxon>Bacteria</taxon>
        <taxon>Pseudomonadati</taxon>
        <taxon>Bacteroidota</taxon>
        <taxon>Chitinophagia</taxon>
        <taxon>Chitinophagales</taxon>
        <taxon>Chitinophagaceae</taxon>
        <taxon>Panacibacter</taxon>
    </lineage>
</organism>
<name>A0A5B8VC61_9BACT</name>
<feature type="transmembrane region" description="Helical" evidence="5">
    <location>
        <begin position="48"/>
        <end position="70"/>
    </location>
</feature>
<dbReference type="KEGG" id="pgin:FRZ67_17545"/>
<keyword evidence="4 5" id="KW-0472">Membrane</keyword>
<feature type="domain" description="Methylamine utilisation protein MauE" evidence="6">
    <location>
        <begin position="1"/>
        <end position="133"/>
    </location>
</feature>
<dbReference type="EMBL" id="CP042435">
    <property type="protein sequence ID" value="QEC69024.1"/>
    <property type="molecule type" value="Genomic_DNA"/>
</dbReference>
<dbReference type="InterPro" id="IPR036249">
    <property type="entry name" value="Thioredoxin-like_sf"/>
</dbReference>
<keyword evidence="8" id="KW-1185">Reference proteome</keyword>
<dbReference type="NCBIfam" id="NF045576">
    <property type="entry name" value="BT_3928_fam"/>
    <property type="match status" value="1"/>
</dbReference>
<evidence type="ECO:0000313" key="8">
    <source>
        <dbReference type="Proteomes" id="UP000321533"/>
    </source>
</evidence>
<keyword evidence="3 5" id="KW-1133">Transmembrane helix</keyword>
<dbReference type="GO" id="GO:0030416">
    <property type="term" value="P:methylamine metabolic process"/>
    <property type="evidence" value="ECO:0007669"/>
    <property type="project" value="InterPro"/>
</dbReference>
<protein>
    <submittedName>
        <fullName evidence="7">DoxX family protein</fullName>
    </submittedName>
</protein>
<sequence>MKKLLIVIRWIVGLLFIFSGLVKANDPLGLSYKMQEFFEVWGLSSLNDYTLALSLVMNIFEVLAGVAIIIGWRMKLFTWLILLLIIFFTFLTGYAALSGKIKTCGCFGDCLPLTPTTSFIKDLILLLLILILFVNRRKVDSALSAPRAILLLGLCIIAVAFFQNYVMTYLPVKDCLPFKKGANIVENMKVLPGHGDIFKLTFKYKKNGKEMEFAADSLPADLDSTYEFVDRYQKLVKKGNEPQIVDFALQDLNGNDTTISILNQGNYYVMVFVNDFTDYGSWHNKDFDTLVNVLAAKRLPLFVVTSQKEEAEKLFSGKENITVLICDGTVIKTAARVNPTYFIMQMANIKGKYSYADMDEVIKMAKDAPLNTRPAD</sequence>
<dbReference type="RefSeq" id="WP_147191660.1">
    <property type="nucleotide sequence ID" value="NZ_CP042435.1"/>
</dbReference>
<comment type="subcellular location">
    <subcellularLocation>
        <location evidence="1">Membrane</location>
        <topology evidence="1">Multi-pass membrane protein</topology>
    </subcellularLocation>
</comment>
<dbReference type="Gene3D" id="3.40.30.10">
    <property type="entry name" value="Glutaredoxin"/>
    <property type="match status" value="1"/>
</dbReference>
<dbReference type="InterPro" id="IPR009908">
    <property type="entry name" value="Methylamine_util_MauE"/>
</dbReference>
<evidence type="ECO:0000259" key="6">
    <source>
        <dbReference type="Pfam" id="PF07291"/>
    </source>
</evidence>
<evidence type="ECO:0000256" key="2">
    <source>
        <dbReference type="ARBA" id="ARBA00022692"/>
    </source>
</evidence>
<evidence type="ECO:0000256" key="1">
    <source>
        <dbReference type="ARBA" id="ARBA00004141"/>
    </source>
</evidence>
<evidence type="ECO:0000256" key="5">
    <source>
        <dbReference type="SAM" id="Phobius"/>
    </source>
</evidence>
<dbReference type="GO" id="GO:0016020">
    <property type="term" value="C:membrane"/>
    <property type="evidence" value="ECO:0007669"/>
    <property type="project" value="UniProtKB-SubCell"/>
</dbReference>
<dbReference type="SUPFAM" id="SSF52833">
    <property type="entry name" value="Thioredoxin-like"/>
    <property type="match status" value="1"/>
</dbReference>
<keyword evidence="2 5" id="KW-0812">Transmembrane</keyword>
<feature type="transmembrane region" description="Helical" evidence="5">
    <location>
        <begin position="148"/>
        <end position="170"/>
    </location>
</feature>
<evidence type="ECO:0000256" key="3">
    <source>
        <dbReference type="ARBA" id="ARBA00022989"/>
    </source>
</evidence>
<proteinExistence type="predicted"/>